<dbReference type="AlphaFoldDB" id="A0A8S3FJY0"/>
<name>A0A8S3FJY0_9BILA</name>
<organism evidence="3 5">
    <name type="scientific">Rotaria magnacalcarata</name>
    <dbReference type="NCBI Taxonomy" id="392030"/>
    <lineage>
        <taxon>Eukaryota</taxon>
        <taxon>Metazoa</taxon>
        <taxon>Spiralia</taxon>
        <taxon>Gnathifera</taxon>
        <taxon>Rotifera</taxon>
        <taxon>Eurotatoria</taxon>
        <taxon>Bdelloidea</taxon>
        <taxon>Philodinida</taxon>
        <taxon>Philodinidae</taxon>
        <taxon>Rotaria</taxon>
    </lineage>
</organism>
<sequence>QEQQQHEQKRFNHPYPTHPIIASQVHEDFTPYTFSNNNNNNNHSQPIGSPRKIIRRTKKLNYPIDDDDENGLPVATTVGETVVLANIKQSSTRSASHRPGTTDAAMLKSINTLKLIFPAEHSTKYRHLLLVDNIAYIYIQLVVTLGFKTMTGGQFRHFANICGIMNESITAPTIDILYYQILKKWQQFVLRTTLTGLPFAAFIEAFFLLSQRKYPNAQNFTDGVNH</sequence>
<dbReference type="EMBL" id="CAJOBJ010349405">
    <property type="protein sequence ID" value="CAF5206158.1"/>
    <property type="molecule type" value="Genomic_DNA"/>
</dbReference>
<dbReference type="Proteomes" id="UP000681720">
    <property type="component" value="Unassembled WGS sequence"/>
</dbReference>
<feature type="region of interest" description="Disordered" evidence="1">
    <location>
        <begin position="30"/>
        <end position="51"/>
    </location>
</feature>
<dbReference type="Proteomes" id="UP000681967">
    <property type="component" value="Unassembled WGS sequence"/>
</dbReference>
<evidence type="ECO:0000256" key="2">
    <source>
        <dbReference type="SAM" id="Phobius"/>
    </source>
</evidence>
<reference evidence="3" key="1">
    <citation type="submission" date="2021-02" db="EMBL/GenBank/DDBJ databases">
        <authorList>
            <person name="Nowell W R."/>
        </authorList>
    </citation>
    <scope>NUCLEOTIDE SEQUENCE</scope>
</reference>
<keyword evidence="2" id="KW-0472">Membrane</keyword>
<comment type="caution">
    <text evidence="3">The sequence shown here is derived from an EMBL/GenBank/DDBJ whole genome shotgun (WGS) entry which is preliminary data.</text>
</comment>
<gene>
    <name evidence="3" type="ORF">BYL167_LOCUS68306</name>
    <name evidence="4" type="ORF">GIL414_LOCUS78211</name>
</gene>
<proteinExistence type="predicted"/>
<protein>
    <submittedName>
        <fullName evidence="3">Uncharacterized protein</fullName>
    </submittedName>
</protein>
<evidence type="ECO:0000313" key="5">
    <source>
        <dbReference type="Proteomes" id="UP000681967"/>
    </source>
</evidence>
<keyword evidence="2" id="KW-0812">Transmembrane</keyword>
<feature type="transmembrane region" description="Helical" evidence="2">
    <location>
        <begin position="188"/>
        <end position="209"/>
    </location>
</feature>
<accession>A0A8S3FJY0</accession>
<dbReference type="EMBL" id="CAJOBH010247569">
    <property type="protein sequence ID" value="CAF5129712.1"/>
    <property type="molecule type" value="Genomic_DNA"/>
</dbReference>
<feature type="non-terminal residue" evidence="3">
    <location>
        <position position="226"/>
    </location>
</feature>
<evidence type="ECO:0000313" key="3">
    <source>
        <dbReference type="EMBL" id="CAF5129712.1"/>
    </source>
</evidence>
<evidence type="ECO:0000313" key="4">
    <source>
        <dbReference type="EMBL" id="CAF5206158.1"/>
    </source>
</evidence>
<evidence type="ECO:0000256" key="1">
    <source>
        <dbReference type="SAM" id="MobiDB-lite"/>
    </source>
</evidence>
<keyword evidence="2" id="KW-1133">Transmembrane helix</keyword>
<feature type="non-terminal residue" evidence="3">
    <location>
        <position position="1"/>
    </location>
</feature>